<accession>B4VY69</accession>
<dbReference type="OrthoDB" id="433405at2"/>
<dbReference type="InterPro" id="IPR011050">
    <property type="entry name" value="Pectin_lyase_fold/virulence"/>
</dbReference>
<dbReference type="Gene3D" id="2.160.20.10">
    <property type="entry name" value="Single-stranded right-handed beta-helix, Pectin lyase-like"/>
    <property type="match status" value="1"/>
</dbReference>
<dbReference type="EMBL" id="DS989859">
    <property type="protein sequence ID" value="EDX73092.1"/>
    <property type="molecule type" value="Genomic_DNA"/>
</dbReference>
<feature type="domain" description="Filamentous haemagglutinin FhaB/tRNA nuclease CdiA-like TPS" evidence="2">
    <location>
        <begin position="6"/>
        <end position="122"/>
    </location>
</feature>
<dbReference type="HOGENOM" id="CLU_584888_0_0_3"/>
<keyword evidence="4" id="KW-1185">Reference proteome</keyword>
<dbReference type="InterPro" id="IPR008638">
    <property type="entry name" value="FhaB/CdiA-like_TPS"/>
</dbReference>
<feature type="region of interest" description="Disordered" evidence="1">
    <location>
        <begin position="308"/>
        <end position="338"/>
    </location>
</feature>
<dbReference type="Pfam" id="PF05860">
    <property type="entry name" value="TPS"/>
    <property type="match status" value="1"/>
</dbReference>
<reference evidence="3 4" key="1">
    <citation type="submission" date="2008-07" db="EMBL/GenBank/DDBJ databases">
        <authorList>
            <person name="Tandeau de Marsac N."/>
            <person name="Ferriera S."/>
            <person name="Johnson J."/>
            <person name="Kravitz S."/>
            <person name="Beeson K."/>
            <person name="Sutton G."/>
            <person name="Rogers Y.-H."/>
            <person name="Friedman R."/>
            <person name="Frazier M."/>
            <person name="Venter J.C."/>
        </authorList>
    </citation>
    <scope>NUCLEOTIDE SEQUENCE [LARGE SCALE GENOMIC DNA]</scope>
    <source>
        <strain evidence="3 4">PCC 7420</strain>
    </source>
</reference>
<dbReference type="RefSeq" id="WP_006103529.1">
    <property type="nucleotide sequence ID" value="NZ_DS989859.1"/>
</dbReference>
<organism evidence="3 4">
    <name type="scientific">Coleofasciculus chthonoplastes PCC 7420</name>
    <dbReference type="NCBI Taxonomy" id="118168"/>
    <lineage>
        <taxon>Bacteria</taxon>
        <taxon>Bacillati</taxon>
        <taxon>Cyanobacteriota</taxon>
        <taxon>Cyanophyceae</taxon>
        <taxon>Coleofasciculales</taxon>
        <taxon>Coleofasciculaceae</taxon>
        <taxon>Coleofasciculus</taxon>
    </lineage>
</organism>
<evidence type="ECO:0000256" key="1">
    <source>
        <dbReference type="SAM" id="MobiDB-lite"/>
    </source>
</evidence>
<dbReference type="SMART" id="SM00912">
    <property type="entry name" value="Haemagg_act"/>
    <property type="match status" value="1"/>
</dbReference>
<evidence type="ECO:0000259" key="2">
    <source>
        <dbReference type="SMART" id="SM00912"/>
    </source>
</evidence>
<dbReference type="InterPro" id="IPR012334">
    <property type="entry name" value="Pectin_lyas_fold"/>
</dbReference>
<dbReference type="SUPFAM" id="SSF51126">
    <property type="entry name" value="Pectin lyase-like"/>
    <property type="match status" value="1"/>
</dbReference>
<gene>
    <name evidence="3" type="ORF">MC7420_4339</name>
</gene>
<evidence type="ECO:0000313" key="4">
    <source>
        <dbReference type="Proteomes" id="UP000003835"/>
    </source>
</evidence>
<dbReference type="STRING" id="118168.MC7420_4339"/>
<dbReference type="Proteomes" id="UP000003835">
    <property type="component" value="Unassembled WGS sequence"/>
</dbReference>
<evidence type="ECO:0000313" key="3">
    <source>
        <dbReference type="EMBL" id="EDX73092.1"/>
    </source>
</evidence>
<feature type="compositionally biased region" description="Low complexity" evidence="1">
    <location>
        <begin position="321"/>
        <end position="330"/>
    </location>
</feature>
<name>B4VY69_9CYAN</name>
<dbReference type="AlphaFoldDB" id="B4VY69"/>
<protein>
    <submittedName>
        <fullName evidence="3">Filamentous haemagglutinin family N-terminal domain protein</fullName>
    </submittedName>
</protein>
<dbReference type="eggNOG" id="COG3210">
    <property type="taxonomic scope" value="Bacteria"/>
</dbReference>
<feature type="compositionally biased region" description="Acidic residues" evidence="1">
    <location>
        <begin position="308"/>
        <end position="320"/>
    </location>
</feature>
<dbReference type="NCBIfam" id="TIGR01901">
    <property type="entry name" value="adhes_NPXG"/>
    <property type="match status" value="1"/>
</dbReference>
<proteinExistence type="predicted"/>
<sequence>MILFFLAQIQSVEPTVVNQSGQEFVIDAGVLSEDGKNIFHTFEQFGLTREQIVNFLANPLTENIFNRVIGNDPSFIDGLIKITGGNPDFYFLNSNGIIFGQHAQINVPAAFYASTATSLQFGNDGFPLYAGQEWFSTPFAIGQGIESSNGDPTFLIFGSGLSNPILNLGTIQAEKIDLSGSSVVSLGELQSEDIRFSVGFNSIPWKVATDRDYWSIVPRSAFSSVYPIVDLEVEEDFEDRDIFIFSNPLSRELFLQTLSFEPLNIFTLSFGLGDIVSNQDVRVFRVGNVGQDFSVDLNLVVQSELELPDDPVDDLPDDPVVDLPDSPVVDMPDDPVDDLPDDLVVDMPDDLVDDLPDDLVVDMPDDPVDDLPDDSVVDMPDDPVDDLPDDSVIEGVTEGVTFGFLRTTSDFLKTERINFILPSDVCYYPLLVQGYRRCLLKLNTQINSYPEITQEQFNSLINDLENK</sequence>